<protein>
    <submittedName>
        <fullName evidence="2">Uncharacterized protein</fullName>
    </submittedName>
</protein>
<accession>A0AAN9V789</accession>
<dbReference type="EMBL" id="JAZDUA010000575">
    <property type="protein sequence ID" value="KAK7790955.1"/>
    <property type="molecule type" value="Genomic_DNA"/>
</dbReference>
<organism evidence="2 3">
    <name type="scientific">Gryllus longicercus</name>
    <dbReference type="NCBI Taxonomy" id="2509291"/>
    <lineage>
        <taxon>Eukaryota</taxon>
        <taxon>Metazoa</taxon>
        <taxon>Ecdysozoa</taxon>
        <taxon>Arthropoda</taxon>
        <taxon>Hexapoda</taxon>
        <taxon>Insecta</taxon>
        <taxon>Pterygota</taxon>
        <taxon>Neoptera</taxon>
        <taxon>Polyneoptera</taxon>
        <taxon>Orthoptera</taxon>
        <taxon>Ensifera</taxon>
        <taxon>Gryllidea</taxon>
        <taxon>Grylloidea</taxon>
        <taxon>Gryllidae</taxon>
        <taxon>Gryllinae</taxon>
        <taxon>Gryllus</taxon>
    </lineage>
</organism>
<evidence type="ECO:0000313" key="3">
    <source>
        <dbReference type="Proteomes" id="UP001378592"/>
    </source>
</evidence>
<sequence length="174" mass="20296">MNMESENTPDDLIQKRNRLMNEVVSLRKKAPKTLVALEEKIQKKKLKELVTREYRPDAIQDQLNRYLAEKSACEGRRVPNWINDLKSVKATIAKVEEANTLLQEREENSIDFNILMKKSLEAQERLHHFEVAQKQLANEDPLITRARLEGLNHMIHLKANQEEKDNLDAEVEQS</sequence>
<reference evidence="2 3" key="1">
    <citation type="submission" date="2024-03" db="EMBL/GenBank/DDBJ databases">
        <title>The genome assembly and annotation of the cricket Gryllus longicercus Weissman &amp; Gray.</title>
        <authorList>
            <person name="Szrajer S."/>
            <person name="Gray D."/>
            <person name="Ylla G."/>
        </authorList>
    </citation>
    <scope>NUCLEOTIDE SEQUENCE [LARGE SCALE GENOMIC DNA]</scope>
    <source>
        <strain evidence="2">DAG 2021-001</strain>
        <tissue evidence="2">Whole body minus gut</tissue>
    </source>
</reference>
<gene>
    <name evidence="1" type="ORF">R5R35_002383</name>
    <name evidence="2" type="ORF">R5R35_005122</name>
</gene>
<dbReference type="EMBL" id="JAZDUA010000776">
    <property type="protein sequence ID" value="KAK7789351.1"/>
    <property type="molecule type" value="Genomic_DNA"/>
</dbReference>
<evidence type="ECO:0000313" key="2">
    <source>
        <dbReference type="EMBL" id="KAK7790955.1"/>
    </source>
</evidence>
<name>A0AAN9V789_9ORTH</name>
<proteinExistence type="predicted"/>
<dbReference type="Proteomes" id="UP001378592">
    <property type="component" value="Unassembled WGS sequence"/>
</dbReference>
<dbReference type="AlphaFoldDB" id="A0AAN9V789"/>
<keyword evidence="3" id="KW-1185">Reference proteome</keyword>
<evidence type="ECO:0000313" key="1">
    <source>
        <dbReference type="EMBL" id="KAK7789351.1"/>
    </source>
</evidence>
<comment type="caution">
    <text evidence="2">The sequence shown here is derived from an EMBL/GenBank/DDBJ whole genome shotgun (WGS) entry which is preliminary data.</text>
</comment>